<name>A0ABD3M0C3_EUCGL</name>
<dbReference type="Proteomes" id="UP001634007">
    <property type="component" value="Unassembled WGS sequence"/>
</dbReference>
<organism evidence="1 2">
    <name type="scientific">Eucalyptus globulus</name>
    <name type="common">Tasmanian blue gum</name>
    <dbReference type="NCBI Taxonomy" id="34317"/>
    <lineage>
        <taxon>Eukaryota</taxon>
        <taxon>Viridiplantae</taxon>
        <taxon>Streptophyta</taxon>
        <taxon>Embryophyta</taxon>
        <taxon>Tracheophyta</taxon>
        <taxon>Spermatophyta</taxon>
        <taxon>Magnoliopsida</taxon>
        <taxon>eudicotyledons</taxon>
        <taxon>Gunneridae</taxon>
        <taxon>Pentapetalae</taxon>
        <taxon>rosids</taxon>
        <taxon>malvids</taxon>
        <taxon>Myrtales</taxon>
        <taxon>Myrtaceae</taxon>
        <taxon>Myrtoideae</taxon>
        <taxon>Eucalypteae</taxon>
        <taxon>Eucalyptus</taxon>
    </lineage>
</organism>
<dbReference type="EMBL" id="JBJKBG010000001">
    <property type="protein sequence ID" value="KAL3755511.1"/>
    <property type="molecule type" value="Genomic_DNA"/>
</dbReference>
<gene>
    <name evidence="1" type="ORF">ACJRO7_002547</name>
</gene>
<proteinExistence type="predicted"/>
<dbReference type="AlphaFoldDB" id="A0ABD3M0C3"/>
<accession>A0ABD3M0C3</accession>
<keyword evidence="2" id="KW-1185">Reference proteome</keyword>
<evidence type="ECO:0000313" key="1">
    <source>
        <dbReference type="EMBL" id="KAL3755511.1"/>
    </source>
</evidence>
<protein>
    <submittedName>
        <fullName evidence="1">Uncharacterized protein</fullName>
    </submittedName>
</protein>
<reference evidence="1 2" key="1">
    <citation type="submission" date="2024-11" db="EMBL/GenBank/DDBJ databases">
        <title>Chromosome-level genome assembly of Eucalyptus globulus Labill. provides insights into its genome evolution.</title>
        <authorList>
            <person name="Li X."/>
        </authorList>
    </citation>
    <scope>NUCLEOTIDE SEQUENCE [LARGE SCALE GENOMIC DNA]</scope>
    <source>
        <strain evidence="1">CL2024</strain>
        <tissue evidence="1">Fresh tender leaves</tissue>
    </source>
</reference>
<evidence type="ECO:0000313" key="2">
    <source>
        <dbReference type="Proteomes" id="UP001634007"/>
    </source>
</evidence>
<dbReference type="PANTHER" id="PTHR33564:SF8">
    <property type="entry name" value="TRANSMEMBRANE PROTEIN"/>
    <property type="match status" value="1"/>
</dbReference>
<sequence>MENSAGVGLLAVCAVSGSVALITLQAQKRSLSNFMKKIESELQGTRIGSSEKHEVRKKVRFAEDVIEPSSNNREYRRSKCQANAAQSLDMPMNRQVLYRGLVQDRMYRSCNAS</sequence>
<comment type="caution">
    <text evidence="1">The sequence shown here is derived from an EMBL/GenBank/DDBJ whole genome shotgun (WGS) entry which is preliminary data.</text>
</comment>
<dbReference type="PANTHER" id="PTHR33564">
    <property type="entry name" value="TRANSMEMBRANE PROTEIN"/>
    <property type="match status" value="1"/>
</dbReference>